<dbReference type="AlphaFoldDB" id="A0A9Q4NRU7"/>
<dbReference type="GO" id="GO:1990189">
    <property type="term" value="F:protein N-terminal-serine acetyltransferase activity"/>
    <property type="evidence" value="ECO:0007669"/>
    <property type="project" value="TreeGrafter"/>
</dbReference>
<dbReference type="GO" id="GO:0005737">
    <property type="term" value="C:cytoplasm"/>
    <property type="evidence" value="ECO:0007669"/>
    <property type="project" value="TreeGrafter"/>
</dbReference>
<dbReference type="Gene3D" id="3.40.630.30">
    <property type="match status" value="1"/>
</dbReference>
<accession>A0A9Q4NRU7</accession>
<feature type="domain" description="N-acetyltransferase" evidence="1">
    <location>
        <begin position="32"/>
        <end position="169"/>
    </location>
</feature>
<organism evidence="2 3">
    <name type="scientific">Corynebacterium pilbarense</name>
    <dbReference type="NCBI Taxonomy" id="1288393"/>
    <lineage>
        <taxon>Bacteria</taxon>
        <taxon>Bacillati</taxon>
        <taxon>Actinomycetota</taxon>
        <taxon>Actinomycetes</taxon>
        <taxon>Mycobacteriales</taxon>
        <taxon>Corynebacteriaceae</taxon>
        <taxon>Corynebacterium</taxon>
    </lineage>
</organism>
<evidence type="ECO:0000313" key="3">
    <source>
        <dbReference type="Proteomes" id="UP001071110"/>
    </source>
</evidence>
<name>A0A9Q4NRU7_9CORY</name>
<dbReference type="SUPFAM" id="SSF55729">
    <property type="entry name" value="Acyl-CoA N-acyltransferases (Nat)"/>
    <property type="match status" value="1"/>
</dbReference>
<evidence type="ECO:0000313" key="2">
    <source>
        <dbReference type="EMBL" id="MCZ2220586.1"/>
    </source>
</evidence>
<reference evidence="2" key="1">
    <citation type="submission" date="2022-08" db="EMBL/GenBank/DDBJ databases">
        <title>Corynebacterium sp. nov., isolated from clinical breast specimens.</title>
        <authorList>
            <person name="Zhang T."/>
        </authorList>
    </citation>
    <scope>NUCLEOTIDE SEQUENCE</scope>
    <source>
        <strain evidence="2">CCUG 57942</strain>
    </source>
</reference>
<dbReference type="Proteomes" id="UP001071110">
    <property type="component" value="Unassembled WGS sequence"/>
</dbReference>
<dbReference type="EMBL" id="JANRML010000003">
    <property type="protein sequence ID" value="MCZ2220586.1"/>
    <property type="molecule type" value="Genomic_DNA"/>
</dbReference>
<protein>
    <submittedName>
        <fullName evidence="2">GNAT family N-acetyltransferase</fullName>
    </submittedName>
</protein>
<dbReference type="CDD" id="cd04301">
    <property type="entry name" value="NAT_SF"/>
    <property type="match status" value="1"/>
</dbReference>
<dbReference type="InterPro" id="IPR000182">
    <property type="entry name" value="GNAT_dom"/>
</dbReference>
<dbReference type="InterPro" id="IPR016181">
    <property type="entry name" value="Acyl_CoA_acyltransferase"/>
</dbReference>
<gene>
    <name evidence="2" type="ORF">NUW87_04265</name>
</gene>
<evidence type="ECO:0000259" key="1">
    <source>
        <dbReference type="PROSITE" id="PS51186"/>
    </source>
</evidence>
<dbReference type="PANTHER" id="PTHR43441:SF10">
    <property type="entry name" value="ACETYLTRANSFERASE"/>
    <property type="match status" value="1"/>
</dbReference>
<keyword evidence="3" id="KW-1185">Reference proteome</keyword>
<sequence>MPTKGYMPTLSDAELTLLPWREVPSLPGIRDDLVASCNDPDMVRWTAVPHPYTGEHAGDFLAEPPEDVHRWAYVVDGRYCGNIELRPGGVLGYNTAPWARGQGLTARALRLVAAHAHAQGLRRLELHIAVNNAASRRTAEKAGYTFAGLLPDPVRLRGHEDTLARYVLPAPDEAEPNSTSIAP</sequence>
<dbReference type="GO" id="GO:0008999">
    <property type="term" value="F:protein-N-terminal-alanine acetyltransferase activity"/>
    <property type="evidence" value="ECO:0007669"/>
    <property type="project" value="TreeGrafter"/>
</dbReference>
<dbReference type="InterPro" id="IPR051908">
    <property type="entry name" value="Ribosomal_N-acetyltransferase"/>
</dbReference>
<dbReference type="PANTHER" id="PTHR43441">
    <property type="entry name" value="RIBOSOMAL-PROTEIN-SERINE ACETYLTRANSFERASE"/>
    <property type="match status" value="1"/>
</dbReference>
<comment type="caution">
    <text evidence="2">The sequence shown here is derived from an EMBL/GenBank/DDBJ whole genome shotgun (WGS) entry which is preliminary data.</text>
</comment>
<dbReference type="Pfam" id="PF13302">
    <property type="entry name" value="Acetyltransf_3"/>
    <property type="match status" value="1"/>
</dbReference>
<proteinExistence type="predicted"/>
<dbReference type="RefSeq" id="WP_269027340.1">
    <property type="nucleotide sequence ID" value="NZ_BAABDP010000004.1"/>
</dbReference>
<dbReference type="PROSITE" id="PS51186">
    <property type="entry name" value="GNAT"/>
    <property type="match status" value="1"/>
</dbReference>